<gene>
    <name evidence="1" type="ORF">LVIROSA_LOCUS8644</name>
</gene>
<evidence type="ECO:0000313" key="2">
    <source>
        <dbReference type="Proteomes" id="UP001157418"/>
    </source>
</evidence>
<reference evidence="1 2" key="1">
    <citation type="submission" date="2022-01" db="EMBL/GenBank/DDBJ databases">
        <authorList>
            <person name="Xiong W."/>
            <person name="Schranz E."/>
        </authorList>
    </citation>
    <scope>NUCLEOTIDE SEQUENCE [LARGE SCALE GENOMIC DNA]</scope>
</reference>
<dbReference type="AlphaFoldDB" id="A0AAU9M619"/>
<organism evidence="1 2">
    <name type="scientific">Lactuca virosa</name>
    <dbReference type="NCBI Taxonomy" id="75947"/>
    <lineage>
        <taxon>Eukaryota</taxon>
        <taxon>Viridiplantae</taxon>
        <taxon>Streptophyta</taxon>
        <taxon>Embryophyta</taxon>
        <taxon>Tracheophyta</taxon>
        <taxon>Spermatophyta</taxon>
        <taxon>Magnoliopsida</taxon>
        <taxon>eudicotyledons</taxon>
        <taxon>Gunneridae</taxon>
        <taxon>Pentapetalae</taxon>
        <taxon>asterids</taxon>
        <taxon>campanulids</taxon>
        <taxon>Asterales</taxon>
        <taxon>Asteraceae</taxon>
        <taxon>Cichorioideae</taxon>
        <taxon>Cichorieae</taxon>
        <taxon>Lactucinae</taxon>
        <taxon>Lactuca</taxon>
    </lineage>
</organism>
<dbReference type="Proteomes" id="UP001157418">
    <property type="component" value="Unassembled WGS sequence"/>
</dbReference>
<accession>A0AAU9M619</accession>
<comment type="caution">
    <text evidence="1">The sequence shown here is derived from an EMBL/GenBank/DDBJ whole genome shotgun (WGS) entry which is preliminary data.</text>
</comment>
<keyword evidence="2" id="KW-1185">Reference proteome</keyword>
<sequence>MHFDLQTFIISKSSKCIPLSIVSNKRGSLGRIKAHLLQSELLYWDTICYFNREVTHTEHDSCREGWRYGGSASSAY</sequence>
<protein>
    <submittedName>
        <fullName evidence="1">Uncharacterized protein</fullName>
    </submittedName>
</protein>
<dbReference type="EMBL" id="CAKMRJ010001112">
    <property type="protein sequence ID" value="CAH1421232.1"/>
    <property type="molecule type" value="Genomic_DNA"/>
</dbReference>
<name>A0AAU9M619_9ASTR</name>
<evidence type="ECO:0000313" key="1">
    <source>
        <dbReference type="EMBL" id="CAH1421232.1"/>
    </source>
</evidence>
<proteinExistence type="predicted"/>